<organism evidence="1 2">
    <name type="scientific">Solanum commersonii</name>
    <name type="common">Commerson's wild potato</name>
    <name type="synonym">Commerson's nightshade</name>
    <dbReference type="NCBI Taxonomy" id="4109"/>
    <lineage>
        <taxon>Eukaryota</taxon>
        <taxon>Viridiplantae</taxon>
        <taxon>Streptophyta</taxon>
        <taxon>Embryophyta</taxon>
        <taxon>Tracheophyta</taxon>
        <taxon>Spermatophyta</taxon>
        <taxon>Magnoliopsida</taxon>
        <taxon>eudicotyledons</taxon>
        <taxon>Gunneridae</taxon>
        <taxon>Pentapetalae</taxon>
        <taxon>asterids</taxon>
        <taxon>lamiids</taxon>
        <taxon>Solanales</taxon>
        <taxon>Solanaceae</taxon>
        <taxon>Solanoideae</taxon>
        <taxon>Solaneae</taxon>
        <taxon>Solanum</taxon>
    </lineage>
</organism>
<dbReference type="OrthoDB" id="1607513at2759"/>
<evidence type="ECO:0000313" key="1">
    <source>
        <dbReference type="EMBL" id="KAG5598349.1"/>
    </source>
</evidence>
<name>A0A9J5YE15_SOLCO</name>
<dbReference type="PANTHER" id="PTHR46481">
    <property type="entry name" value="ZINC FINGER BED DOMAIN-CONTAINING PROTEIN 4"/>
    <property type="match status" value="1"/>
</dbReference>
<dbReference type="Proteomes" id="UP000824120">
    <property type="component" value="Chromosome 6"/>
</dbReference>
<keyword evidence="2" id="KW-1185">Reference proteome</keyword>
<sequence length="92" mass="10834">MGVGGSNMVQMCHVYNLIVKDGISQFGISCEKIRLACNWIFKAKIKARITEFKNRCKECGLEYRKVPKEVCIRWNSLFEMLQVAYIYQERYN</sequence>
<comment type="caution">
    <text evidence="1">The sequence shown here is derived from an EMBL/GenBank/DDBJ whole genome shotgun (WGS) entry which is preliminary data.</text>
</comment>
<proteinExistence type="predicted"/>
<dbReference type="EMBL" id="JACXVP010000006">
    <property type="protein sequence ID" value="KAG5598349.1"/>
    <property type="molecule type" value="Genomic_DNA"/>
</dbReference>
<evidence type="ECO:0000313" key="2">
    <source>
        <dbReference type="Proteomes" id="UP000824120"/>
    </source>
</evidence>
<gene>
    <name evidence="1" type="ORF">H5410_029719</name>
</gene>
<dbReference type="InterPro" id="IPR052035">
    <property type="entry name" value="ZnF_BED_domain_contain"/>
</dbReference>
<dbReference type="PANTHER" id="PTHR46481:SF7">
    <property type="entry name" value="ZINC FINGER BED DOMAIN-CONTAINING PROTEIN RICESLEEPER 2-LIKE"/>
    <property type="match status" value="1"/>
</dbReference>
<protein>
    <submittedName>
        <fullName evidence="1">Uncharacterized protein</fullName>
    </submittedName>
</protein>
<accession>A0A9J5YE15</accession>
<reference evidence="1 2" key="1">
    <citation type="submission" date="2020-09" db="EMBL/GenBank/DDBJ databases">
        <title>De no assembly of potato wild relative species, Solanum commersonii.</title>
        <authorList>
            <person name="Cho K."/>
        </authorList>
    </citation>
    <scope>NUCLEOTIDE SEQUENCE [LARGE SCALE GENOMIC DNA]</scope>
    <source>
        <strain evidence="1">LZ3.2</strain>
        <tissue evidence="1">Leaf</tissue>
    </source>
</reference>
<dbReference type="AlphaFoldDB" id="A0A9J5YE15"/>